<accession>A0ABQ2DNB7</accession>
<dbReference type="Proteomes" id="UP000634435">
    <property type="component" value="Unassembled WGS sequence"/>
</dbReference>
<protein>
    <submittedName>
        <fullName evidence="1">Uncharacterized protein</fullName>
    </submittedName>
</protein>
<comment type="caution">
    <text evidence="1">The sequence shown here is derived from an EMBL/GenBank/DDBJ whole genome shotgun (WGS) entry which is preliminary data.</text>
</comment>
<reference evidence="2" key="1">
    <citation type="journal article" date="2019" name="Int. J. Syst. Evol. Microbiol.">
        <title>The Global Catalogue of Microorganisms (GCM) 10K type strain sequencing project: providing services to taxonomists for standard genome sequencing and annotation.</title>
        <authorList>
            <consortium name="The Broad Institute Genomics Platform"/>
            <consortium name="The Broad Institute Genome Sequencing Center for Infectious Disease"/>
            <person name="Wu L."/>
            <person name="Ma J."/>
        </authorList>
    </citation>
    <scope>NUCLEOTIDE SEQUENCE [LARGE SCALE GENOMIC DNA]</scope>
    <source>
        <strain evidence="2">JCM 30071</strain>
    </source>
</reference>
<gene>
    <name evidence="1" type="ORF">GCM10007111_28890</name>
</gene>
<evidence type="ECO:0000313" key="2">
    <source>
        <dbReference type="Proteomes" id="UP000634435"/>
    </source>
</evidence>
<name>A0ABQ2DNB7_9BACI</name>
<keyword evidence="2" id="KW-1185">Reference proteome</keyword>
<evidence type="ECO:0000313" key="1">
    <source>
        <dbReference type="EMBL" id="GGJ65235.1"/>
    </source>
</evidence>
<dbReference type="EMBL" id="BMPN01000004">
    <property type="protein sequence ID" value="GGJ65235.1"/>
    <property type="molecule type" value="Genomic_DNA"/>
</dbReference>
<sequence length="60" mass="7011">MQKWMIHLDLGWTPYDTDNAISNLVIKTRTRRAYHEQRGSVKFDPLCFPSKLLCCIATIN</sequence>
<organism evidence="1 2">
    <name type="scientific">Virgibacillus kapii</name>
    <dbReference type="NCBI Taxonomy" id="1638645"/>
    <lineage>
        <taxon>Bacteria</taxon>
        <taxon>Bacillati</taxon>
        <taxon>Bacillota</taxon>
        <taxon>Bacilli</taxon>
        <taxon>Bacillales</taxon>
        <taxon>Bacillaceae</taxon>
        <taxon>Virgibacillus</taxon>
    </lineage>
</organism>
<proteinExistence type="predicted"/>